<dbReference type="GO" id="GO:0005666">
    <property type="term" value="C:RNA polymerase III complex"/>
    <property type="evidence" value="ECO:0007669"/>
    <property type="project" value="InterPro"/>
</dbReference>
<reference evidence="7" key="1">
    <citation type="submission" date="2020-11" db="EMBL/GenBank/DDBJ databases">
        <authorList>
            <consortium name="DOE Joint Genome Institute"/>
            <person name="Ahrendt S."/>
            <person name="Riley R."/>
            <person name="Andreopoulos W."/>
            <person name="Labutti K."/>
            <person name="Pangilinan J."/>
            <person name="Ruiz-Duenas F.J."/>
            <person name="Barrasa J.M."/>
            <person name="Sanchez-Garcia M."/>
            <person name="Camarero S."/>
            <person name="Miyauchi S."/>
            <person name="Serrano A."/>
            <person name="Linde D."/>
            <person name="Babiker R."/>
            <person name="Drula E."/>
            <person name="Ayuso-Fernandez I."/>
            <person name="Pacheco R."/>
            <person name="Padilla G."/>
            <person name="Ferreira P."/>
            <person name="Barriuso J."/>
            <person name="Kellner H."/>
            <person name="Castanera R."/>
            <person name="Alfaro M."/>
            <person name="Ramirez L."/>
            <person name="Pisabarro A.G."/>
            <person name="Kuo A."/>
            <person name="Tritt A."/>
            <person name="Lipzen A."/>
            <person name="He G."/>
            <person name="Yan M."/>
            <person name="Ng V."/>
            <person name="Cullen D."/>
            <person name="Martin F."/>
            <person name="Rosso M.-N."/>
            <person name="Henrissat B."/>
            <person name="Hibbett D."/>
            <person name="Martinez A.T."/>
            <person name="Grigoriev I.V."/>
        </authorList>
    </citation>
    <scope>NUCLEOTIDE SEQUENCE</scope>
    <source>
        <strain evidence="7">CIRM-BRFM 674</strain>
    </source>
</reference>
<protein>
    <recommendedName>
        <fullName evidence="3">DNA-directed RNA polymerase III subunit RPC9</fullName>
    </recommendedName>
</protein>
<dbReference type="PANTHER" id="PTHR15561">
    <property type="entry name" value="CALCITONIN GENE-RELATED PEPTIDE-RECEPTOR COMPONENT PROTEIN"/>
    <property type="match status" value="1"/>
</dbReference>
<dbReference type="Pfam" id="PF03874">
    <property type="entry name" value="RNA_pol_Rpb4"/>
    <property type="match status" value="1"/>
</dbReference>
<sequence>MIALAIAGSLRDDCLVADLEDNLLCQEDQCVVAYRRQCTIAGTGWQALGWLQDWEVVAGVDLQGFSSKKVPKMVEKSKILTCVRMLDRTVEATVNWMRRYGIASLAPYNLAKAEKLQIFDLGPTLPVELYVIVEELEERFGDQINKILEHVQASLTTGPKESTSTNGINSQTSYMAVAEASVVVQEDKTWDEDADAIYDEEIFDGAA</sequence>
<dbReference type="AlphaFoldDB" id="A0A9P6CSM5"/>
<dbReference type="PANTHER" id="PTHR15561:SF0">
    <property type="entry name" value="DNA-DIRECTED RNA POLYMERASE III SUBUNIT RPC9"/>
    <property type="match status" value="1"/>
</dbReference>
<dbReference type="GO" id="GO:0006384">
    <property type="term" value="P:transcription initiation at RNA polymerase III promoter"/>
    <property type="evidence" value="ECO:0007669"/>
    <property type="project" value="InterPro"/>
</dbReference>
<dbReference type="GO" id="GO:0000166">
    <property type="term" value="F:nucleotide binding"/>
    <property type="evidence" value="ECO:0007669"/>
    <property type="project" value="InterPro"/>
</dbReference>
<keyword evidence="8" id="KW-1185">Reference proteome</keyword>
<evidence type="ECO:0000313" key="8">
    <source>
        <dbReference type="Proteomes" id="UP000807469"/>
    </source>
</evidence>
<organism evidence="7 8">
    <name type="scientific">Pholiota conissans</name>
    <dbReference type="NCBI Taxonomy" id="109636"/>
    <lineage>
        <taxon>Eukaryota</taxon>
        <taxon>Fungi</taxon>
        <taxon>Dikarya</taxon>
        <taxon>Basidiomycota</taxon>
        <taxon>Agaricomycotina</taxon>
        <taxon>Agaricomycetes</taxon>
        <taxon>Agaricomycetidae</taxon>
        <taxon>Agaricales</taxon>
        <taxon>Agaricineae</taxon>
        <taxon>Strophariaceae</taxon>
        <taxon>Pholiota</taxon>
    </lineage>
</organism>
<keyword evidence="6" id="KW-0539">Nucleus</keyword>
<evidence type="ECO:0000256" key="1">
    <source>
        <dbReference type="ARBA" id="ARBA00004123"/>
    </source>
</evidence>
<dbReference type="OrthoDB" id="1746530at2759"/>
<evidence type="ECO:0000256" key="6">
    <source>
        <dbReference type="ARBA" id="ARBA00023242"/>
    </source>
</evidence>
<keyword evidence="4" id="KW-0240">DNA-directed RNA polymerase</keyword>
<name>A0A9P6CSM5_9AGAR</name>
<dbReference type="EMBL" id="MU155863">
    <property type="protein sequence ID" value="KAF9470738.1"/>
    <property type="molecule type" value="Genomic_DNA"/>
</dbReference>
<dbReference type="SUPFAM" id="SSF47819">
    <property type="entry name" value="HRDC-like"/>
    <property type="match status" value="1"/>
</dbReference>
<proteinExistence type="inferred from homology"/>
<comment type="caution">
    <text evidence="7">The sequence shown here is derived from an EMBL/GenBank/DDBJ whole genome shotgun (WGS) entry which is preliminary data.</text>
</comment>
<dbReference type="InterPro" id="IPR010997">
    <property type="entry name" value="HRDC-like_sf"/>
</dbReference>
<evidence type="ECO:0000256" key="5">
    <source>
        <dbReference type="ARBA" id="ARBA00023163"/>
    </source>
</evidence>
<dbReference type="InterPro" id="IPR005574">
    <property type="entry name" value="Rpb4/RPC9"/>
</dbReference>
<gene>
    <name evidence="7" type="ORF">BDN70DRAFT_981646</name>
</gene>
<dbReference type="Gene3D" id="1.20.1250.40">
    <property type="match status" value="1"/>
</dbReference>
<dbReference type="InterPro" id="IPR038324">
    <property type="entry name" value="Rpb4/RPC9_sf"/>
</dbReference>
<evidence type="ECO:0000313" key="7">
    <source>
        <dbReference type="EMBL" id="KAF9470738.1"/>
    </source>
</evidence>
<accession>A0A9P6CSM5</accession>
<evidence type="ECO:0000256" key="2">
    <source>
        <dbReference type="ARBA" id="ARBA00006898"/>
    </source>
</evidence>
<dbReference type="InterPro" id="IPR038846">
    <property type="entry name" value="RPC9"/>
</dbReference>
<dbReference type="Proteomes" id="UP000807469">
    <property type="component" value="Unassembled WGS sequence"/>
</dbReference>
<evidence type="ECO:0000256" key="3">
    <source>
        <dbReference type="ARBA" id="ARBA00016672"/>
    </source>
</evidence>
<evidence type="ECO:0000256" key="4">
    <source>
        <dbReference type="ARBA" id="ARBA00022478"/>
    </source>
</evidence>
<keyword evidence="5" id="KW-0804">Transcription</keyword>
<comment type="subcellular location">
    <subcellularLocation>
        <location evidence="1">Nucleus</location>
    </subcellularLocation>
</comment>
<comment type="similarity">
    <text evidence="2">Belongs to the eukaryotic RPC9 RNA polymerase subunit family.</text>
</comment>